<evidence type="ECO:0000313" key="1">
    <source>
        <dbReference type="EMBL" id="MCI30327.1"/>
    </source>
</evidence>
<dbReference type="Proteomes" id="UP000265520">
    <property type="component" value="Unassembled WGS sequence"/>
</dbReference>
<name>A0A392R252_9FABA</name>
<dbReference type="AlphaFoldDB" id="A0A392R252"/>
<organism evidence="1 2">
    <name type="scientific">Trifolium medium</name>
    <dbReference type="NCBI Taxonomy" id="97028"/>
    <lineage>
        <taxon>Eukaryota</taxon>
        <taxon>Viridiplantae</taxon>
        <taxon>Streptophyta</taxon>
        <taxon>Embryophyta</taxon>
        <taxon>Tracheophyta</taxon>
        <taxon>Spermatophyta</taxon>
        <taxon>Magnoliopsida</taxon>
        <taxon>eudicotyledons</taxon>
        <taxon>Gunneridae</taxon>
        <taxon>Pentapetalae</taxon>
        <taxon>rosids</taxon>
        <taxon>fabids</taxon>
        <taxon>Fabales</taxon>
        <taxon>Fabaceae</taxon>
        <taxon>Papilionoideae</taxon>
        <taxon>50 kb inversion clade</taxon>
        <taxon>NPAAA clade</taxon>
        <taxon>Hologalegina</taxon>
        <taxon>IRL clade</taxon>
        <taxon>Trifolieae</taxon>
        <taxon>Trifolium</taxon>
    </lineage>
</organism>
<proteinExistence type="predicted"/>
<evidence type="ECO:0000313" key="2">
    <source>
        <dbReference type="Proteomes" id="UP000265520"/>
    </source>
</evidence>
<accession>A0A392R252</accession>
<comment type="caution">
    <text evidence="1">The sequence shown here is derived from an EMBL/GenBank/DDBJ whole genome shotgun (WGS) entry which is preliminary data.</text>
</comment>
<keyword evidence="2" id="KW-1185">Reference proteome</keyword>
<sequence>QGSIRLELCCRSAVEFPKVGIFSLRFGFIKELCVVASMLAVTSLGSNQFCCCGFVESIINVVEELGWV</sequence>
<reference evidence="1 2" key="1">
    <citation type="journal article" date="2018" name="Front. Plant Sci.">
        <title>Red Clover (Trifolium pratense) and Zigzag Clover (T. medium) - A Picture of Genomic Similarities and Differences.</title>
        <authorList>
            <person name="Dluhosova J."/>
            <person name="Istvanek J."/>
            <person name="Nedelnik J."/>
            <person name="Repkova J."/>
        </authorList>
    </citation>
    <scope>NUCLEOTIDE SEQUENCE [LARGE SCALE GENOMIC DNA]</scope>
    <source>
        <strain evidence="2">cv. 10/8</strain>
        <tissue evidence="1">Leaf</tissue>
    </source>
</reference>
<feature type="non-terminal residue" evidence="1">
    <location>
        <position position="1"/>
    </location>
</feature>
<protein>
    <submittedName>
        <fullName evidence="1">Uncharacterized protein</fullName>
    </submittedName>
</protein>
<dbReference type="EMBL" id="LXQA010178719">
    <property type="protein sequence ID" value="MCI30327.1"/>
    <property type="molecule type" value="Genomic_DNA"/>
</dbReference>